<keyword evidence="1" id="KW-0812">Transmembrane</keyword>
<sequence length="73" mass="7788">MSQYGRFLVTMLALDALGYAVVALVTPANSLTQLAALVPVLLVAPFVSRRIVYGEWVTRGDSEGDADDDGDES</sequence>
<dbReference type="AlphaFoldDB" id="A0A1G9Q069"/>
<evidence type="ECO:0000256" key="1">
    <source>
        <dbReference type="SAM" id="Phobius"/>
    </source>
</evidence>
<dbReference type="InterPro" id="IPR055956">
    <property type="entry name" value="DUF7534"/>
</dbReference>
<evidence type="ECO:0000313" key="3">
    <source>
        <dbReference type="Proteomes" id="UP000199451"/>
    </source>
</evidence>
<keyword evidence="1" id="KW-1133">Transmembrane helix</keyword>
<evidence type="ECO:0000313" key="2">
    <source>
        <dbReference type="EMBL" id="SDM04389.1"/>
    </source>
</evidence>
<feature type="transmembrane region" description="Helical" evidence="1">
    <location>
        <begin position="31"/>
        <end position="48"/>
    </location>
</feature>
<protein>
    <submittedName>
        <fullName evidence="2">Uncharacterized protein</fullName>
    </submittedName>
</protein>
<feature type="transmembrane region" description="Helical" evidence="1">
    <location>
        <begin position="7"/>
        <end position="25"/>
    </location>
</feature>
<dbReference type="RefSeq" id="WP_089693971.1">
    <property type="nucleotide sequence ID" value="NZ_FNHL01000001.1"/>
</dbReference>
<dbReference type="Pfam" id="PF24378">
    <property type="entry name" value="DUF7534"/>
    <property type="match status" value="1"/>
</dbReference>
<gene>
    <name evidence="2" type="ORF">SAMN04487949_0625</name>
</gene>
<dbReference type="Proteomes" id="UP000199451">
    <property type="component" value="Unassembled WGS sequence"/>
</dbReference>
<dbReference type="EMBL" id="FNHL01000001">
    <property type="protein sequence ID" value="SDM04389.1"/>
    <property type="molecule type" value="Genomic_DNA"/>
</dbReference>
<dbReference type="OrthoDB" id="307627at2157"/>
<keyword evidence="3" id="KW-1185">Reference proteome</keyword>
<dbReference type="STRING" id="660521.SAMN04487949_0625"/>
<accession>A0A1G9Q069</accession>
<reference evidence="3" key="1">
    <citation type="submission" date="2016-10" db="EMBL/GenBank/DDBJ databases">
        <authorList>
            <person name="Varghese N."/>
            <person name="Submissions S."/>
        </authorList>
    </citation>
    <scope>NUCLEOTIDE SEQUENCE [LARGE SCALE GENOMIC DNA]</scope>
    <source>
        <strain evidence="3">CGMCC 1.10119</strain>
    </source>
</reference>
<proteinExistence type="predicted"/>
<keyword evidence="1" id="KW-0472">Membrane</keyword>
<name>A0A1G9Q069_9EURY</name>
<organism evidence="2 3">
    <name type="scientific">Halogranum gelatinilyticum</name>
    <dbReference type="NCBI Taxonomy" id="660521"/>
    <lineage>
        <taxon>Archaea</taxon>
        <taxon>Methanobacteriati</taxon>
        <taxon>Methanobacteriota</taxon>
        <taxon>Stenosarchaea group</taxon>
        <taxon>Halobacteria</taxon>
        <taxon>Halobacteriales</taxon>
        <taxon>Haloferacaceae</taxon>
    </lineage>
</organism>